<evidence type="ECO:0000313" key="8">
    <source>
        <dbReference type="EMBL" id="OBX83941.1"/>
    </source>
</evidence>
<keyword evidence="8" id="KW-0067">ATP-binding</keyword>
<evidence type="ECO:0000256" key="1">
    <source>
        <dbReference type="ARBA" id="ARBA00022490"/>
    </source>
</evidence>
<dbReference type="SMART" id="SM00278">
    <property type="entry name" value="HhH1"/>
    <property type="match status" value="2"/>
</dbReference>
<comment type="caution">
    <text evidence="8">The sequence shown here is derived from an EMBL/GenBank/DDBJ whole genome shotgun (WGS) entry which is preliminary data.</text>
</comment>
<evidence type="ECO:0000259" key="7">
    <source>
        <dbReference type="SMART" id="SM00278"/>
    </source>
</evidence>
<dbReference type="GO" id="GO:0005737">
    <property type="term" value="C:cytoplasm"/>
    <property type="evidence" value="ECO:0007669"/>
    <property type="project" value="UniProtKB-SubCell"/>
</dbReference>
<dbReference type="GO" id="GO:0009379">
    <property type="term" value="C:Holliday junction helicase complex"/>
    <property type="evidence" value="ECO:0007669"/>
    <property type="project" value="InterPro"/>
</dbReference>
<dbReference type="GO" id="GO:0005524">
    <property type="term" value="F:ATP binding"/>
    <property type="evidence" value="ECO:0007669"/>
    <property type="project" value="InterPro"/>
</dbReference>
<dbReference type="SUPFAM" id="SSF46929">
    <property type="entry name" value="DNA helicase RuvA subunit, C-terminal domain"/>
    <property type="match status" value="1"/>
</dbReference>
<proteinExistence type="inferred from homology"/>
<gene>
    <name evidence="6" type="primary">ruvA</name>
    <name evidence="8" type="ORF">A9306_03900</name>
</gene>
<organism evidence="8 9">
    <name type="scientific">Faucicola atlantae</name>
    <dbReference type="NCBI Taxonomy" id="34059"/>
    <lineage>
        <taxon>Bacteria</taxon>
        <taxon>Pseudomonadati</taxon>
        <taxon>Pseudomonadota</taxon>
        <taxon>Gammaproteobacteria</taxon>
        <taxon>Moraxellales</taxon>
        <taxon>Moraxellaceae</taxon>
        <taxon>Faucicola</taxon>
    </lineage>
</organism>
<comment type="domain">
    <text evidence="6">Has three domains with a flexible linker between the domains II and III and assumes an 'L' shape. Domain III is highly mobile and contacts RuvB.</text>
</comment>
<dbReference type="InterPro" id="IPR011114">
    <property type="entry name" value="RuvA_C"/>
</dbReference>
<reference evidence="8 9" key="1">
    <citation type="submission" date="2016-06" db="EMBL/GenBank/DDBJ databases">
        <title>Draft genome of Moraxella atlantae CCUG 59586.</title>
        <authorList>
            <person name="Salva-Serra F."/>
            <person name="Engstrom-Jakobsson H."/>
            <person name="Thorell K."/>
            <person name="Gonzales-Siles L."/>
            <person name="Karlsson R."/>
            <person name="Boulund F."/>
            <person name="Engstrand L."/>
            <person name="Kristiansson E."/>
            <person name="Moore E."/>
        </authorList>
    </citation>
    <scope>NUCLEOTIDE SEQUENCE [LARGE SCALE GENOMIC DNA]</scope>
    <source>
        <strain evidence="8 9">CCUG 59586</strain>
    </source>
</reference>
<comment type="function">
    <text evidence="6">The RuvA-RuvB-RuvC complex processes Holliday junction (HJ) DNA during genetic recombination and DNA repair, while the RuvA-RuvB complex plays an important role in the rescue of blocked DNA replication forks via replication fork reversal (RFR). RuvA specifically binds to HJ cruciform DNA, conferring on it an open structure. The RuvB hexamer acts as an ATP-dependent pump, pulling dsDNA into and through the RuvAB complex. HJ branch migration allows RuvC to scan DNA until it finds its consensus sequence, where it cleaves and resolves the cruciform DNA.</text>
</comment>
<keyword evidence="4 6" id="KW-0233">DNA recombination</keyword>
<sequence>MIALLQGQVYDLLAPMAVIMTANGVGYEVELALNAFCQLQLKQTVTLWTHLVVREDAQLLYGFLSQAERDLFRVLLKVNGVGAKMALAMMSTLSLAELHRHIQNQDEHALTKIPGVGKKTAQRLIVELTDKLTHLGAGVVATDVQMDITLPNDTVSEAVVIAEVEAALVSLGYRDKEAQAAIKVAREHSDLGTADLTTQSLLKLALRALAV</sequence>
<keyword evidence="8" id="KW-0347">Helicase</keyword>
<dbReference type="GO" id="GO:0009378">
    <property type="term" value="F:four-way junction helicase activity"/>
    <property type="evidence" value="ECO:0007669"/>
    <property type="project" value="InterPro"/>
</dbReference>
<dbReference type="InterPro" id="IPR003583">
    <property type="entry name" value="Hlx-hairpin-Hlx_DNA-bd_motif"/>
</dbReference>
<dbReference type="GO" id="GO:0048476">
    <property type="term" value="C:Holliday junction resolvase complex"/>
    <property type="evidence" value="ECO:0007669"/>
    <property type="project" value="UniProtKB-UniRule"/>
</dbReference>
<dbReference type="InterPro" id="IPR010994">
    <property type="entry name" value="RuvA_2-like"/>
</dbReference>
<feature type="region of interest" description="Domain I" evidence="6">
    <location>
        <begin position="1"/>
        <end position="64"/>
    </location>
</feature>
<feature type="domain" description="Helix-hairpin-helix DNA-binding motif class 1" evidence="7">
    <location>
        <begin position="108"/>
        <end position="127"/>
    </location>
</feature>
<dbReference type="RefSeq" id="WP_067334581.1">
    <property type="nucleotide sequence ID" value="NZ_LZNA01000010.1"/>
</dbReference>
<dbReference type="Pfam" id="PF01330">
    <property type="entry name" value="RuvA_N"/>
    <property type="match status" value="1"/>
</dbReference>
<dbReference type="AlphaFoldDB" id="A0A1B8QK91"/>
<evidence type="ECO:0000256" key="6">
    <source>
        <dbReference type="HAMAP-Rule" id="MF_00031"/>
    </source>
</evidence>
<dbReference type="Gene3D" id="1.10.8.10">
    <property type="entry name" value="DNA helicase RuvA subunit, C-terminal domain"/>
    <property type="match status" value="1"/>
</dbReference>
<dbReference type="GO" id="GO:0006281">
    <property type="term" value="P:DNA repair"/>
    <property type="evidence" value="ECO:0007669"/>
    <property type="project" value="UniProtKB-UniRule"/>
</dbReference>
<dbReference type="EMBL" id="LZNA01000010">
    <property type="protein sequence ID" value="OBX83941.1"/>
    <property type="molecule type" value="Genomic_DNA"/>
</dbReference>
<dbReference type="Pfam" id="PF14520">
    <property type="entry name" value="HHH_5"/>
    <property type="match status" value="1"/>
</dbReference>
<dbReference type="HAMAP" id="MF_00031">
    <property type="entry name" value="DNA_HJ_migration_RuvA"/>
    <property type="match status" value="1"/>
</dbReference>
<dbReference type="Pfam" id="PF07499">
    <property type="entry name" value="RuvA_C"/>
    <property type="match status" value="1"/>
</dbReference>
<dbReference type="Gene3D" id="2.40.50.140">
    <property type="entry name" value="Nucleic acid-binding proteins"/>
    <property type="match status" value="1"/>
</dbReference>
<accession>A0A1B8QK91</accession>
<comment type="subcellular location">
    <subcellularLocation>
        <location evidence="6">Cytoplasm</location>
    </subcellularLocation>
</comment>
<feature type="region of interest" description="Domain III" evidence="6">
    <location>
        <begin position="154"/>
        <end position="211"/>
    </location>
</feature>
<feature type="domain" description="Helix-hairpin-helix DNA-binding motif class 1" evidence="7">
    <location>
        <begin position="73"/>
        <end position="92"/>
    </location>
</feature>
<dbReference type="NCBIfam" id="TIGR00084">
    <property type="entry name" value="ruvA"/>
    <property type="match status" value="1"/>
</dbReference>
<evidence type="ECO:0000256" key="2">
    <source>
        <dbReference type="ARBA" id="ARBA00022763"/>
    </source>
</evidence>
<evidence type="ECO:0000313" key="9">
    <source>
        <dbReference type="Proteomes" id="UP000092616"/>
    </source>
</evidence>
<comment type="subunit">
    <text evidence="6">Homotetramer. Forms an RuvA(8)-RuvB(12)-Holliday junction (HJ) complex. HJ DNA is sandwiched between 2 RuvA tetramers; dsDNA enters through RuvA and exits via RuvB. An RuvB hexamer assembles on each DNA strand where it exits the tetramer. Each RuvB hexamer is contacted by two RuvA subunits (via domain III) on 2 adjacent RuvB subunits; this complex drives branch migration. In the full resolvosome a probable DNA-RuvA(4)-RuvB(12)-RuvC(2) complex forms which resolves the HJ.</text>
</comment>
<feature type="region of interest" description="Flexible linker" evidence="6">
    <location>
        <begin position="141"/>
        <end position="153"/>
    </location>
</feature>
<name>A0A1B8QK91_9GAMM</name>
<dbReference type="Gene3D" id="1.10.150.20">
    <property type="entry name" value="5' to 3' exonuclease, C-terminal subdomain"/>
    <property type="match status" value="1"/>
</dbReference>
<evidence type="ECO:0000256" key="3">
    <source>
        <dbReference type="ARBA" id="ARBA00023125"/>
    </source>
</evidence>
<protein>
    <recommendedName>
        <fullName evidence="6">Holliday junction branch migration complex subunit RuvA</fullName>
    </recommendedName>
</protein>
<keyword evidence="9" id="KW-1185">Reference proteome</keyword>
<dbReference type="SUPFAM" id="SSF47781">
    <property type="entry name" value="RuvA domain 2-like"/>
    <property type="match status" value="1"/>
</dbReference>
<dbReference type="InterPro" id="IPR012340">
    <property type="entry name" value="NA-bd_OB-fold"/>
</dbReference>
<comment type="similarity">
    <text evidence="6">Belongs to the RuvA family.</text>
</comment>
<keyword evidence="1 6" id="KW-0963">Cytoplasm</keyword>
<keyword evidence="8" id="KW-0378">Hydrolase</keyword>
<dbReference type="GO" id="GO:0006310">
    <property type="term" value="P:DNA recombination"/>
    <property type="evidence" value="ECO:0007669"/>
    <property type="project" value="UniProtKB-UniRule"/>
</dbReference>
<dbReference type="InterPro" id="IPR013849">
    <property type="entry name" value="DNA_helicase_Holl-junc_RuvA_I"/>
</dbReference>
<evidence type="ECO:0000256" key="4">
    <source>
        <dbReference type="ARBA" id="ARBA00023172"/>
    </source>
</evidence>
<keyword evidence="5 6" id="KW-0234">DNA repair</keyword>
<keyword evidence="3 6" id="KW-0238">DNA-binding</keyword>
<dbReference type="SUPFAM" id="SSF50249">
    <property type="entry name" value="Nucleic acid-binding proteins"/>
    <property type="match status" value="1"/>
</dbReference>
<keyword evidence="2 6" id="KW-0227">DNA damage</keyword>
<dbReference type="InterPro" id="IPR036267">
    <property type="entry name" value="RuvA_C_sf"/>
</dbReference>
<evidence type="ECO:0000256" key="5">
    <source>
        <dbReference type="ARBA" id="ARBA00023204"/>
    </source>
</evidence>
<dbReference type="CDD" id="cd14332">
    <property type="entry name" value="UBA_RuvA_C"/>
    <property type="match status" value="1"/>
</dbReference>
<dbReference type="InterPro" id="IPR000085">
    <property type="entry name" value="RuvA"/>
</dbReference>
<dbReference type="GO" id="GO:0000400">
    <property type="term" value="F:four-way junction DNA binding"/>
    <property type="evidence" value="ECO:0007669"/>
    <property type="project" value="UniProtKB-UniRule"/>
</dbReference>
<dbReference type="Proteomes" id="UP000092616">
    <property type="component" value="Unassembled WGS sequence"/>
</dbReference>
<comment type="caution">
    <text evidence="6">Lacks conserved residue(s) required for the propagation of feature annotation.</text>
</comment>
<keyword evidence="8" id="KW-0547">Nucleotide-binding</keyword>